<gene>
    <name evidence="3" type="ORF">N8I77_006291</name>
</gene>
<feature type="region of interest" description="Disordered" evidence="2">
    <location>
        <begin position="84"/>
        <end position="104"/>
    </location>
</feature>
<dbReference type="Proteomes" id="UP001265746">
    <property type="component" value="Unassembled WGS sequence"/>
</dbReference>
<name>A0AAD9W3M9_PHOAM</name>
<feature type="region of interest" description="Disordered" evidence="2">
    <location>
        <begin position="203"/>
        <end position="258"/>
    </location>
</feature>
<evidence type="ECO:0000313" key="4">
    <source>
        <dbReference type="Proteomes" id="UP001265746"/>
    </source>
</evidence>
<feature type="region of interest" description="Disordered" evidence="2">
    <location>
        <begin position="1"/>
        <end position="33"/>
    </location>
</feature>
<comment type="caution">
    <text evidence="3">The sequence shown here is derived from an EMBL/GenBank/DDBJ whole genome shotgun (WGS) entry which is preliminary data.</text>
</comment>
<sequence length="1054" mass="118395">MRRPSLDLSEPSRNLEESMGTPMSETPDADVDVDVDGDVDVDVDVDVSLLPLEDDYIYALDLQVDGARSRVYTPPPHLAARFYRPSQSRRKDSAASTRRNSLSSLHSLSTSLGATNLSGGPQSKHVANHQRRDAILKDRQKRLADRAAHVEKVRLRAARAKDRVIVISEERAEAARLARERNLKEIAATCAEEVKRAKAVAEATREKREQETLKMRQQMQERQAEAERRREELRRQNLRARGSSLSTRKSDEGLSPVKEVKELESKPLSQDAAVWRIQSWWRVMTRRKVVQEFTRLALNVDGVKTTGYDEVTEKLGQLSVVMVTARVLAMCGLRNGGVDSVEQMKAVRCFLSAYLILGHPAQVLSNTYDIMPPDQGTPAHPIPRDNLTDPQCQELVARSRDLLITFENIMSRLTSFNNYTIPPALTQALPRVYSQFENAFFTWKARDKNALVDGMIGQLVELDATLDHVKETSDLSVVQQYQESMKQNQLMLISRISKLIGRERGLEIIKEARLRAKKARAANKKRQKADLKPRVADQTITTESAMADLGTAKGHPPSPRSDASSVYPTPPSTPASRPQGPKPIKKGMLLPDNRTVVHELAINKEYRVVADDFVEAETKALQPILGQMRATIHATDEHSRHVQFKLLLRIAQHIREKLQRLLKPGNSMHNFIGELLDIDEFKERFRNGSFSYERFFSSMGSLMPKLCAPVRDDQVKDLVENKLSQGSYVDRLEALILFIDVMLSDYANHLLQLVGPQLLEHAPDYEAKAFSNAIDQGEHGLFAAETAWRAARSKVMAETARRDPENINHPKNRPTAEKVYAHMLVDIFTQPSTMRYGQIPEMLQLDYKRIRKYGHLTRKMVTTGGILLQCKNLLKRDVRAPWRVEAARIMNVLDHADSQETAVAGIMAALEAGRSMPPTTKSHLRGFVDKLVAAHNELATTQQPDPNETWDPNAHDPSQPVLRLLLKRLRDHILGRISAGSTSEKAKATSIAGEKLASSGMVEFVDRVRDMVDEMSKVGAVDRESHGSWWEIVSERIETQAANAAVAESRASAT</sequence>
<dbReference type="PANTHER" id="PTHR12832">
    <property type="entry name" value="TESTIS-SPECIFIC PROTEIN PBS13 T-COMPLEX 11"/>
    <property type="match status" value="1"/>
</dbReference>
<organism evidence="3 4">
    <name type="scientific">Phomopsis amygdali</name>
    <name type="common">Fusicoccum amygdali</name>
    <dbReference type="NCBI Taxonomy" id="1214568"/>
    <lineage>
        <taxon>Eukaryota</taxon>
        <taxon>Fungi</taxon>
        <taxon>Dikarya</taxon>
        <taxon>Ascomycota</taxon>
        <taxon>Pezizomycotina</taxon>
        <taxon>Sordariomycetes</taxon>
        <taxon>Sordariomycetidae</taxon>
        <taxon>Diaporthales</taxon>
        <taxon>Diaporthaceae</taxon>
        <taxon>Diaporthe</taxon>
    </lineage>
</organism>
<evidence type="ECO:0000256" key="2">
    <source>
        <dbReference type="SAM" id="MobiDB-lite"/>
    </source>
</evidence>
<protein>
    <submittedName>
        <fullName evidence="3">Uncharacterized protein</fullName>
    </submittedName>
</protein>
<accession>A0AAD9W3M9</accession>
<feature type="compositionally biased region" description="Basic and acidic residues" evidence="2">
    <location>
        <begin position="248"/>
        <end position="258"/>
    </location>
</feature>
<dbReference type="PANTHER" id="PTHR12832:SF18">
    <property type="entry name" value="IQ CALMODULIN-BINDING MOTIF DOMAIN PROTEIN (AFU_ORTHOLOGUE AFUA_1G08920)"/>
    <property type="match status" value="1"/>
</dbReference>
<evidence type="ECO:0000256" key="1">
    <source>
        <dbReference type="ARBA" id="ARBA00010954"/>
    </source>
</evidence>
<dbReference type="GO" id="GO:0010737">
    <property type="term" value="P:protein kinase A signaling"/>
    <property type="evidence" value="ECO:0007669"/>
    <property type="project" value="TreeGrafter"/>
</dbReference>
<feature type="region of interest" description="Disordered" evidence="2">
    <location>
        <begin position="112"/>
        <end position="131"/>
    </location>
</feature>
<proteinExistence type="inferred from homology"/>
<dbReference type="AlphaFoldDB" id="A0AAD9W3M9"/>
<feature type="compositionally biased region" description="Basic and acidic residues" evidence="2">
    <location>
        <begin position="222"/>
        <end position="235"/>
    </location>
</feature>
<feature type="region of interest" description="Disordered" evidence="2">
    <location>
        <begin position="520"/>
        <end position="588"/>
    </location>
</feature>
<dbReference type="EMBL" id="JAUJFL010000003">
    <property type="protein sequence ID" value="KAK2607628.1"/>
    <property type="molecule type" value="Genomic_DNA"/>
</dbReference>
<keyword evidence="4" id="KW-1185">Reference proteome</keyword>
<dbReference type="InterPro" id="IPR008862">
    <property type="entry name" value="Tcp11"/>
</dbReference>
<comment type="similarity">
    <text evidence="1">Belongs to the TCP11 family.</text>
</comment>
<evidence type="ECO:0000313" key="3">
    <source>
        <dbReference type="EMBL" id="KAK2607628.1"/>
    </source>
</evidence>
<reference evidence="3" key="1">
    <citation type="submission" date="2023-06" db="EMBL/GenBank/DDBJ databases">
        <authorList>
            <person name="Noh H."/>
        </authorList>
    </citation>
    <scope>NUCLEOTIDE SEQUENCE</scope>
    <source>
        <strain evidence="3">DUCC20226</strain>
    </source>
</reference>
<dbReference type="Pfam" id="PF05794">
    <property type="entry name" value="Tcp11"/>
    <property type="match status" value="1"/>
</dbReference>
<feature type="compositionally biased region" description="Basic and acidic residues" evidence="2">
    <location>
        <begin position="203"/>
        <end position="214"/>
    </location>
</feature>